<keyword evidence="2" id="KW-0732">Signal</keyword>
<sequence>MNFDYLVLGAGVSGMTTAVLLSQAGFKVALVEKAPKLAPLLRGFSRQGVYFDTGFHYTGGLGDGEILDLSFRHLGLAGNLCKYPFDPSAFDCFIGPEGGSGFCFPVGDQRLGEALCAAFPGEAPAIAEYLRRVRKVCDAFPYLNLDADWESFSSFGQVQSETLREVLDELTPSAPLKRLLSLHFLLYGVSPDEVSFAQHASVVGTYYRSVHGLQGGGLSLANAFEKRLGALGVKLFLGRGAEKILLSPSGTLAGIRLEGGDVLSCSGCVSTVHPHLFLEMAADTSLRPAYRKRLANLEETASAFILYAVTEKPVARLNKSNLFFGGKGVWPPVLTEGDLDDRSLYVAAASPAPGDSGRGGLIAICPASFREVEEWADSKSGARPESYRRYKEEVMDRLWRRLEKELPELRGECLAREGATPLTMRHFTQAPRGGLYGVKHKAGQFNPQPPTRIPGVWLAGQGVVAPGILGAVLSGYLACGNILGHERLRKELKQCR</sequence>
<feature type="transmembrane region" description="Helical" evidence="6">
    <location>
        <begin position="456"/>
        <end position="483"/>
    </location>
</feature>
<dbReference type="PATRIC" id="fig|1603606.3.peg.1331"/>
<evidence type="ECO:0000256" key="2">
    <source>
        <dbReference type="ARBA" id="ARBA00022729"/>
    </source>
</evidence>
<dbReference type="Gene3D" id="3.50.50.60">
    <property type="entry name" value="FAD/NAD(P)-binding domain"/>
    <property type="match status" value="2"/>
</dbReference>
<accession>A0A0M4D5F8</accession>
<keyword evidence="9" id="KW-1185">Reference proteome</keyword>
<proteinExistence type="predicted"/>
<keyword evidence="1" id="KW-0285">Flavoprotein</keyword>
<dbReference type="AlphaFoldDB" id="A0A0M4D5F8"/>
<organism evidence="8 9">
    <name type="scientific">Desulfuromonas soudanensis</name>
    <dbReference type="NCBI Taxonomy" id="1603606"/>
    <lineage>
        <taxon>Bacteria</taxon>
        <taxon>Pseudomonadati</taxon>
        <taxon>Thermodesulfobacteriota</taxon>
        <taxon>Desulfuromonadia</taxon>
        <taxon>Desulfuromonadales</taxon>
        <taxon>Desulfuromonadaceae</taxon>
        <taxon>Desulfuromonas</taxon>
    </lineage>
</organism>
<reference evidence="8 9" key="1">
    <citation type="submission" date="2015-07" db="EMBL/GenBank/DDBJ databases">
        <title>Isolation and Genomic Characterization of a Novel Halophilic Metal-Reducing Deltaproteobacterium from the Deep Subsurface.</title>
        <authorList>
            <person name="Badalamenti J.P."/>
            <person name="Summers Z.M."/>
            <person name="Gralnick J.A."/>
            <person name="Bond D.R."/>
        </authorList>
    </citation>
    <scope>NUCLEOTIDE SEQUENCE [LARGE SCALE GENOMIC DNA]</scope>
    <source>
        <strain evidence="8 9">WTL</strain>
    </source>
</reference>
<evidence type="ECO:0000256" key="6">
    <source>
        <dbReference type="SAM" id="Phobius"/>
    </source>
</evidence>
<feature type="domain" description="Amine oxidase" evidence="7">
    <location>
        <begin position="12"/>
        <end position="483"/>
    </location>
</feature>
<keyword evidence="3" id="KW-0274">FAD</keyword>
<dbReference type="Proteomes" id="UP000057158">
    <property type="component" value="Chromosome"/>
</dbReference>
<evidence type="ECO:0000256" key="3">
    <source>
        <dbReference type="ARBA" id="ARBA00022827"/>
    </source>
</evidence>
<keyword evidence="6" id="KW-1133">Transmembrane helix</keyword>
<dbReference type="EMBL" id="CP010802">
    <property type="protein sequence ID" value="ALC15997.1"/>
    <property type="molecule type" value="Genomic_DNA"/>
</dbReference>
<gene>
    <name evidence="8" type="ORF">DSOUD_1216</name>
</gene>
<evidence type="ECO:0000313" key="8">
    <source>
        <dbReference type="EMBL" id="ALC15997.1"/>
    </source>
</evidence>
<keyword evidence="4" id="KW-0521">NADP</keyword>
<dbReference type="GO" id="GO:0016491">
    <property type="term" value="F:oxidoreductase activity"/>
    <property type="evidence" value="ECO:0007669"/>
    <property type="project" value="InterPro"/>
</dbReference>
<dbReference type="Gene3D" id="1.10.405.10">
    <property type="entry name" value="Guanine Nucleotide Dissociation Inhibitor, domain 1"/>
    <property type="match status" value="1"/>
</dbReference>
<keyword evidence="5" id="KW-0520">NAD</keyword>
<dbReference type="STRING" id="1603606.DSOUD_1216"/>
<protein>
    <submittedName>
        <fullName evidence="8">Phytoene dehydrogenase-like protein</fullName>
    </submittedName>
</protein>
<dbReference type="InterPro" id="IPR052206">
    <property type="entry name" value="Retinol_saturase"/>
</dbReference>
<dbReference type="KEGG" id="des:DSOUD_1216"/>
<keyword evidence="6" id="KW-0472">Membrane</keyword>
<dbReference type="SUPFAM" id="SSF51905">
    <property type="entry name" value="FAD/NAD(P)-binding domain"/>
    <property type="match status" value="1"/>
</dbReference>
<evidence type="ECO:0000313" key="9">
    <source>
        <dbReference type="Proteomes" id="UP000057158"/>
    </source>
</evidence>
<dbReference type="Pfam" id="PF01593">
    <property type="entry name" value="Amino_oxidase"/>
    <property type="match status" value="1"/>
</dbReference>
<dbReference type="RefSeq" id="WP_053550151.1">
    <property type="nucleotide sequence ID" value="NZ_CP010802.1"/>
</dbReference>
<dbReference type="InterPro" id="IPR036188">
    <property type="entry name" value="FAD/NAD-bd_sf"/>
</dbReference>
<dbReference type="PANTHER" id="PTHR46091">
    <property type="entry name" value="BLR7054 PROTEIN"/>
    <property type="match status" value="1"/>
</dbReference>
<evidence type="ECO:0000259" key="7">
    <source>
        <dbReference type="Pfam" id="PF01593"/>
    </source>
</evidence>
<evidence type="ECO:0000256" key="5">
    <source>
        <dbReference type="ARBA" id="ARBA00023027"/>
    </source>
</evidence>
<keyword evidence="6" id="KW-0812">Transmembrane</keyword>
<dbReference type="InterPro" id="IPR002937">
    <property type="entry name" value="Amino_oxidase"/>
</dbReference>
<evidence type="ECO:0000256" key="1">
    <source>
        <dbReference type="ARBA" id="ARBA00022630"/>
    </source>
</evidence>
<name>A0A0M4D5F8_9BACT</name>
<dbReference type="Gene3D" id="3.90.660.10">
    <property type="match status" value="1"/>
</dbReference>
<evidence type="ECO:0000256" key="4">
    <source>
        <dbReference type="ARBA" id="ARBA00022857"/>
    </source>
</evidence>
<dbReference type="PANTHER" id="PTHR46091:SF3">
    <property type="entry name" value="AMINE OXIDASE DOMAIN-CONTAINING PROTEIN"/>
    <property type="match status" value="1"/>
</dbReference>
<dbReference type="OrthoDB" id="9794630at2"/>